<feature type="transmembrane region" description="Helical" evidence="2">
    <location>
        <begin position="46"/>
        <end position="68"/>
    </location>
</feature>
<feature type="transmembrane region" description="Helical" evidence="2">
    <location>
        <begin position="12"/>
        <end position="34"/>
    </location>
</feature>
<feature type="region of interest" description="Disordered" evidence="1">
    <location>
        <begin position="78"/>
        <end position="120"/>
    </location>
</feature>
<reference evidence="3 4" key="1">
    <citation type="journal article" date="2016" name="Genome Announc.">
        <title>Draft Genome Sequence of 'Halomonas chromatireducens' Strain AGD 8-3, a Haloalkaliphilic Chromate- and Selenite-Reducing Gammaproteobacterium.</title>
        <authorList>
            <person name="Sharko F.S."/>
            <person name="Shapovalova A.A."/>
            <person name="Tsygankova S.V."/>
            <person name="Komova A.V."/>
            <person name="Boulygina E.S."/>
            <person name="Teslyuk A.B."/>
            <person name="Gotovtsev P.M."/>
            <person name="Namsaraev Z.B."/>
            <person name="Khijniak T.V."/>
            <person name="Nedoluzhko A.V."/>
            <person name="Vasilov R.G."/>
        </authorList>
    </citation>
    <scope>NUCLEOTIDE SEQUENCE [LARGE SCALE GENOMIC DNA]</scope>
    <source>
        <strain evidence="3 4">AGD 8-3</strain>
    </source>
</reference>
<evidence type="ECO:0000256" key="2">
    <source>
        <dbReference type="SAM" id="Phobius"/>
    </source>
</evidence>
<evidence type="ECO:0000256" key="1">
    <source>
        <dbReference type="SAM" id="MobiDB-lite"/>
    </source>
</evidence>
<keyword evidence="2" id="KW-0812">Transmembrane</keyword>
<organism evidence="3 4">
    <name type="scientific">Halomonas chromatireducens</name>
    <dbReference type="NCBI Taxonomy" id="507626"/>
    <lineage>
        <taxon>Bacteria</taxon>
        <taxon>Pseudomonadati</taxon>
        <taxon>Pseudomonadota</taxon>
        <taxon>Gammaproteobacteria</taxon>
        <taxon>Oceanospirillales</taxon>
        <taxon>Halomonadaceae</taxon>
        <taxon>Halomonas</taxon>
    </lineage>
</organism>
<gene>
    <name evidence="3" type="ORF">LOKO_02738</name>
</gene>
<protein>
    <submittedName>
        <fullName evidence="3">Uncharacterized protein</fullName>
    </submittedName>
</protein>
<evidence type="ECO:0000313" key="4">
    <source>
        <dbReference type="Proteomes" id="UP000063387"/>
    </source>
</evidence>
<dbReference type="AlphaFoldDB" id="A0A0X8HFU3"/>
<keyword evidence="2" id="KW-1133">Transmembrane helix</keyword>
<accession>A0A0X8HFU3</accession>
<dbReference type="KEGG" id="hco:LOKO_02738"/>
<evidence type="ECO:0000313" key="3">
    <source>
        <dbReference type="EMBL" id="AMD01790.1"/>
    </source>
</evidence>
<dbReference type="EMBL" id="CP014226">
    <property type="protein sequence ID" value="AMD01790.1"/>
    <property type="molecule type" value="Genomic_DNA"/>
</dbReference>
<proteinExistence type="predicted"/>
<sequence>MAPVSREKQNVAILVTSQVLFMVASITVMTLSGVVGQQLSPDPGLATLPIAMMMLGTVVSTLPASLYMKRVVRVAMGRSVSPESQGGRGPSRSTTSLWFKRSGSCSSPLVSALPANRRTS</sequence>
<dbReference type="Proteomes" id="UP000063387">
    <property type="component" value="Chromosome"/>
</dbReference>
<keyword evidence="4" id="KW-1185">Reference proteome</keyword>
<keyword evidence="2" id="KW-0472">Membrane</keyword>
<dbReference type="PATRIC" id="fig|507626.3.peg.2731"/>
<name>A0A0X8HFU3_9GAMM</name>
<dbReference type="STRING" id="507626.LOKO_02738"/>
<feature type="compositionally biased region" description="Polar residues" evidence="1">
    <location>
        <begin position="91"/>
        <end position="109"/>
    </location>
</feature>
<reference evidence="3 4" key="2">
    <citation type="submission" date="2016-02" db="EMBL/GenBank/DDBJ databases">
        <authorList>
            <person name="Wen L."/>
            <person name="He K."/>
            <person name="Yang H."/>
        </authorList>
    </citation>
    <scope>NUCLEOTIDE SEQUENCE [LARGE SCALE GENOMIC DNA]</scope>
    <source>
        <strain evidence="3 4">AGD 8-3</strain>
    </source>
</reference>